<dbReference type="SMR" id="A0A7I8WRF8"/>
<dbReference type="PANTHER" id="PTHR46219">
    <property type="entry name" value="PROTEIN CBG11138"/>
    <property type="match status" value="1"/>
</dbReference>
<evidence type="ECO:0000259" key="4">
    <source>
        <dbReference type="PROSITE" id="PS51670"/>
    </source>
</evidence>
<name>A0A7I8WRF8_BURXY</name>
<proteinExistence type="predicted"/>
<sequence length="288" mass="32009">MAPRVITLFHPFAKLMIRQFHCLLPLSCFYPPISYIDASPTHFLLVKHSFRHNGHDSFLSFSEPTSTEFNGRQRRAECKDSLPKVCPSTTDLCTDSEYGELMYEVCRKACNLCGERRSPGDPAVLFLKLVTMVENLIDQGKLSSSGTGNANGQPQIIYQPIAYPIASNTSCADKAGPDGRSNCAETKYLCQDTRYKALMAEQCPATCGLCVNNTNTQNSQSVSNTGACEDKTKDGRSDCPGKGYLCRSPTYITIMREECPKTCGYCGSAAAYPYYYYSPYGYYYYGKK</sequence>
<accession>A0A7I8WRF8</accession>
<evidence type="ECO:0000313" key="5">
    <source>
        <dbReference type="EMBL" id="CAD5225370.1"/>
    </source>
</evidence>
<dbReference type="OrthoDB" id="5863778at2759"/>
<reference evidence="5" key="1">
    <citation type="submission" date="2020-09" db="EMBL/GenBank/DDBJ databases">
        <authorList>
            <person name="Kikuchi T."/>
        </authorList>
    </citation>
    <scope>NUCLEOTIDE SEQUENCE</scope>
    <source>
        <strain evidence="5">Ka4C1</strain>
    </source>
</reference>
<feature type="domain" description="ShKT" evidence="4">
    <location>
        <begin position="171"/>
        <end position="210"/>
    </location>
</feature>
<dbReference type="FunFam" id="1.10.10.1940:FF:000002">
    <property type="entry name" value="PHAryngeal gland Toxin-related"/>
    <property type="match status" value="2"/>
</dbReference>
<dbReference type="EMBL" id="CAJFDI010000004">
    <property type="protein sequence ID" value="CAD5225370.1"/>
    <property type="molecule type" value="Genomic_DNA"/>
</dbReference>
<keyword evidence="1" id="KW-0732">Signal</keyword>
<comment type="caution">
    <text evidence="3">Lacks conserved residue(s) required for the propagation of feature annotation.</text>
</comment>
<feature type="domain" description="ShKT" evidence="4">
    <location>
        <begin position="228"/>
        <end position="266"/>
    </location>
</feature>
<dbReference type="Proteomes" id="UP000582659">
    <property type="component" value="Unassembled WGS sequence"/>
</dbReference>
<dbReference type="Pfam" id="PF01549">
    <property type="entry name" value="ShK"/>
    <property type="match status" value="3"/>
</dbReference>
<dbReference type="SMART" id="SM00254">
    <property type="entry name" value="ShKT"/>
    <property type="match status" value="3"/>
</dbReference>
<organism evidence="5 6">
    <name type="scientific">Bursaphelenchus xylophilus</name>
    <name type="common">Pinewood nematode worm</name>
    <name type="synonym">Aphelenchoides xylophilus</name>
    <dbReference type="NCBI Taxonomy" id="6326"/>
    <lineage>
        <taxon>Eukaryota</taxon>
        <taxon>Metazoa</taxon>
        <taxon>Ecdysozoa</taxon>
        <taxon>Nematoda</taxon>
        <taxon>Chromadorea</taxon>
        <taxon>Rhabditida</taxon>
        <taxon>Tylenchina</taxon>
        <taxon>Tylenchomorpha</taxon>
        <taxon>Aphelenchoidea</taxon>
        <taxon>Aphelenchoididae</taxon>
        <taxon>Bursaphelenchus</taxon>
    </lineage>
</organism>
<evidence type="ECO:0000256" key="2">
    <source>
        <dbReference type="ARBA" id="ARBA00023157"/>
    </source>
</evidence>
<evidence type="ECO:0000313" key="6">
    <source>
        <dbReference type="Proteomes" id="UP000659654"/>
    </source>
</evidence>
<dbReference type="PROSITE" id="PS51670">
    <property type="entry name" value="SHKT"/>
    <property type="match status" value="3"/>
</dbReference>
<protein>
    <submittedName>
        <fullName evidence="5">(pine wood nematode) hypothetical protein</fullName>
    </submittedName>
</protein>
<dbReference type="InterPro" id="IPR003582">
    <property type="entry name" value="ShKT_dom"/>
</dbReference>
<feature type="domain" description="ShKT" evidence="4">
    <location>
        <begin position="78"/>
        <end position="113"/>
    </location>
</feature>
<evidence type="ECO:0000256" key="3">
    <source>
        <dbReference type="PROSITE-ProRule" id="PRU01005"/>
    </source>
</evidence>
<gene>
    <name evidence="5" type="ORF">BXYJ_LOCUS8510</name>
</gene>
<evidence type="ECO:0000256" key="1">
    <source>
        <dbReference type="ARBA" id="ARBA00022729"/>
    </source>
</evidence>
<dbReference type="Gene3D" id="1.10.10.1940">
    <property type="match status" value="3"/>
</dbReference>
<dbReference type="Proteomes" id="UP000659654">
    <property type="component" value="Unassembled WGS sequence"/>
</dbReference>
<keyword evidence="6" id="KW-1185">Reference proteome</keyword>
<dbReference type="EMBL" id="CAJFCV020000004">
    <property type="protein sequence ID" value="CAG9114458.1"/>
    <property type="molecule type" value="Genomic_DNA"/>
</dbReference>
<comment type="caution">
    <text evidence="5">The sequence shown here is derived from an EMBL/GenBank/DDBJ whole genome shotgun (WGS) entry which is preliminary data.</text>
</comment>
<dbReference type="AlphaFoldDB" id="A0A7I8WRF8"/>
<keyword evidence="2" id="KW-1015">Disulfide bond</keyword>
<dbReference type="PANTHER" id="PTHR46219:SF16">
    <property type="entry name" value="SHKT DOMAIN-CONTAINING PROTEIN"/>
    <property type="match status" value="1"/>
</dbReference>